<gene>
    <name evidence="10" type="primary">rnhA</name>
    <name evidence="13" type="ORF">EZH22_21575</name>
</gene>
<dbReference type="Proteomes" id="UP000596427">
    <property type="component" value="Chromosome"/>
</dbReference>
<feature type="binding site" evidence="10">
    <location>
        <position position="197"/>
    </location>
    <ligand>
        <name>Mg(2+)</name>
        <dbReference type="ChEBI" id="CHEBI:18420"/>
        <label>2</label>
    </ligand>
</feature>
<comment type="subunit">
    <text evidence="3 10">Monomer.</text>
</comment>
<organism evidence="13 14">
    <name type="scientific">Xanthobacter dioxanivorans</name>
    <dbReference type="NCBI Taxonomy" id="2528964"/>
    <lineage>
        <taxon>Bacteria</taxon>
        <taxon>Pseudomonadati</taxon>
        <taxon>Pseudomonadota</taxon>
        <taxon>Alphaproteobacteria</taxon>
        <taxon>Hyphomicrobiales</taxon>
        <taxon>Xanthobacteraceae</taxon>
        <taxon>Xanthobacter</taxon>
    </lineage>
</organism>
<dbReference type="KEGG" id="xdi:EZH22_21575"/>
<dbReference type="SUPFAM" id="SSF53098">
    <property type="entry name" value="Ribonuclease H-like"/>
    <property type="match status" value="1"/>
</dbReference>
<evidence type="ECO:0000256" key="6">
    <source>
        <dbReference type="ARBA" id="ARBA00022723"/>
    </source>
</evidence>
<evidence type="ECO:0000256" key="3">
    <source>
        <dbReference type="ARBA" id="ARBA00011245"/>
    </source>
</evidence>
<evidence type="ECO:0000256" key="1">
    <source>
        <dbReference type="ARBA" id="ARBA00000077"/>
    </source>
</evidence>
<evidence type="ECO:0000256" key="8">
    <source>
        <dbReference type="ARBA" id="ARBA00022801"/>
    </source>
</evidence>
<dbReference type="PANTHER" id="PTHR10642">
    <property type="entry name" value="RIBONUCLEASE H1"/>
    <property type="match status" value="1"/>
</dbReference>
<name>A0A974PL68_9HYPH</name>
<sequence>MPFGSLTHDHGPSGGAFPHLSQKGPDLARLALAPRITTRSRHPPRPCDRAQHRGDARLTAVPNRPLIVYADGSAIDNPGPGGWAAVIVREDGSARPLTGGEDHTTNNRMELTAALEALKALPADVPAVLHLDSDYVVKGATVWRKGWERRGWKGSSGKAVANRDLWEALYAAADARPHATFKWVRGHAGDKLNETVDRLARAEAEKRKLLVRARWSPDNPAPFGRTWEAV</sequence>
<keyword evidence="14" id="KW-1185">Reference proteome</keyword>
<dbReference type="PANTHER" id="PTHR10642:SF26">
    <property type="entry name" value="RIBONUCLEASE H1"/>
    <property type="match status" value="1"/>
</dbReference>
<evidence type="ECO:0000256" key="7">
    <source>
        <dbReference type="ARBA" id="ARBA00022759"/>
    </source>
</evidence>
<comment type="catalytic activity">
    <reaction evidence="1 10">
        <text>Endonucleolytic cleavage to 5'-phosphomonoester.</text>
        <dbReference type="EC" id="3.1.26.4"/>
    </reaction>
</comment>
<dbReference type="CDD" id="cd09278">
    <property type="entry name" value="RNase_HI_prokaryote_like"/>
    <property type="match status" value="1"/>
</dbReference>
<keyword evidence="5 10" id="KW-0540">Nuclease</keyword>
<evidence type="ECO:0000313" key="13">
    <source>
        <dbReference type="EMBL" id="QRG05622.1"/>
    </source>
</evidence>
<dbReference type="InterPro" id="IPR012337">
    <property type="entry name" value="RNaseH-like_sf"/>
</dbReference>
<accession>A0A974PL68</accession>
<feature type="binding site" evidence="10">
    <location>
        <position position="110"/>
    </location>
    <ligand>
        <name>Mg(2+)</name>
        <dbReference type="ChEBI" id="CHEBI:18420"/>
        <label>1</label>
    </ligand>
</feature>
<comment type="subcellular location">
    <subcellularLocation>
        <location evidence="10">Cytoplasm</location>
    </subcellularLocation>
</comment>
<dbReference type="GO" id="GO:0004523">
    <property type="term" value="F:RNA-DNA hybrid ribonuclease activity"/>
    <property type="evidence" value="ECO:0007669"/>
    <property type="project" value="UniProtKB-UniRule"/>
</dbReference>
<protein>
    <recommendedName>
        <fullName evidence="4 10">Ribonuclease H</fullName>
        <shortName evidence="10">RNase H</shortName>
        <ecNumber evidence="4 10">3.1.26.4</ecNumber>
    </recommendedName>
</protein>
<comment type="function">
    <text evidence="10">Endonuclease that specifically degrades the RNA of RNA-DNA hybrids.</text>
</comment>
<dbReference type="GO" id="GO:0005737">
    <property type="term" value="C:cytoplasm"/>
    <property type="evidence" value="ECO:0007669"/>
    <property type="project" value="UniProtKB-SubCell"/>
</dbReference>
<dbReference type="GO" id="GO:0043137">
    <property type="term" value="P:DNA replication, removal of RNA primer"/>
    <property type="evidence" value="ECO:0007669"/>
    <property type="project" value="TreeGrafter"/>
</dbReference>
<proteinExistence type="inferred from homology"/>
<dbReference type="GO" id="GO:0003676">
    <property type="term" value="F:nucleic acid binding"/>
    <property type="evidence" value="ECO:0007669"/>
    <property type="project" value="InterPro"/>
</dbReference>
<keyword evidence="7 10" id="KW-0255">Endonuclease</keyword>
<keyword evidence="8 10" id="KW-0378">Hydrolase</keyword>
<dbReference type="EC" id="3.1.26.4" evidence="4 10"/>
<comment type="cofactor">
    <cofactor evidence="10">
        <name>Mg(2+)</name>
        <dbReference type="ChEBI" id="CHEBI:18420"/>
    </cofactor>
    <text evidence="10">Binds 1 Mg(2+) ion per subunit. May bind a second metal ion at a regulatory site, or after substrate binding.</text>
</comment>
<reference evidence="13 14" key="1">
    <citation type="submission" date="2020-10" db="EMBL/GenBank/DDBJ databases">
        <title>Degradation of 1,4-Dioxane by Xanthobacter sp. YN2, via a Novel Group-2 Soluble Di-Iron Monooxygenase.</title>
        <authorList>
            <person name="Ma F."/>
            <person name="Wang Y."/>
            <person name="Yang J."/>
            <person name="Guo H."/>
            <person name="Su D."/>
            <person name="Yu L."/>
        </authorList>
    </citation>
    <scope>NUCLEOTIDE SEQUENCE [LARGE SCALE GENOMIC DNA]</scope>
    <source>
        <strain evidence="13 14">YN2</strain>
    </source>
</reference>
<evidence type="ECO:0000256" key="10">
    <source>
        <dbReference type="HAMAP-Rule" id="MF_00042"/>
    </source>
</evidence>
<comment type="similarity">
    <text evidence="2 10">Belongs to the RNase H family.</text>
</comment>
<evidence type="ECO:0000256" key="4">
    <source>
        <dbReference type="ARBA" id="ARBA00012180"/>
    </source>
</evidence>
<dbReference type="HAMAP" id="MF_00042">
    <property type="entry name" value="RNase_H"/>
    <property type="match status" value="1"/>
</dbReference>
<dbReference type="Pfam" id="PF00075">
    <property type="entry name" value="RNase_H"/>
    <property type="match status" value="1"/>
</dbReference>
<dbReference type="GO" id="GO:0000287">
    <property type="term" value="F:magnesium ion binding"/>
    <property type="evidence" value="ECO:0007669"/>
    <property type="project" value="UniProtKB-UniRule"/>
</dbReference>
<dbReference type="InterPro" id="IPR002156">
    <property type="entry name" value="RNaseH_domain"/>
</dbReference>
<dbReference type="InterPro" id="IPR036397">
    <property type="entry name" value="RNaseH_sf"/>
</dbReference>
<evidence type="ECO:0000313" key="14">
    <source>
        <dbReference type="Proteomes" id="UP000596427"/>
    </source>
</evidence>
<dbReference type="Gene3D" id="3.30.420.10">
    <property type="entry name" value="Ribonuclease H-like superfamily/Ribonuclease H"/>
    <property type="match status" value="1"/>
</dbReference>
<evidence type="ECO:0000256" key="2">
    <source>
        <dbReference type="ARBA" id="ARBA00005300"/>
    </source>
</evidence>
<feature type="region of interest" description="Disordered" evidence="11">
    <location>
        <begin position="1"/>
        <end position="22"/>
    </location>
</feature>
<evidence type="ECO:0000256" key="11">
    <source>
        <dbReference type="SAM" id="MobiDB-lite"/>
    </source>
</evidence>
<dbReference type="PROSITE" id="PS50879">
    <property type="entry name" value="RNASE_H_1"/>
    <property type="match status" value="1"/>
</dbReference>
<evidence type="ECO:0000256" key="9">
    <source>
        <dbReference type="ARBA" id="ARBA00022842"/>
    </source>
</evidence>
<evidence type="ECO:0000259" key="12">
    <source>
        <dbReference type="PROSITE" id="PS50879"/>
    </source>
</evidence>
<evidence type="ECO:0000256" key="5">
    <source>
        <dbReference type="ARBA" id="ARBA00022722"/>
    </source>
</evidence>
<keyword evidence="10" id="KW-0963">Cytoplasm</keyword>
<feature type="domain" description="RNase H type-1" evidence="12">
    <location>
        <begin position="62"/>
        <end position="205"/>
    </location>
</feature>
<feature type="binding site" evidence="10">
    <location>
        <position position="71"/>
    </location>
    <ligand>
        <name>Mg(2+)</name>
        <dbReference type="ChEBI" id="CHEBI:18420"/>
        <label>2</label>
    </ligand>
</feature>
<dbReference type="EMBL" id="CP063362">
    <property type="protein sequence ID" value="QRG05622.1"/>
    <property type="molecule type" value="Genomic_DNA"/>
</dbReference>
<keyword evidence="6 10" id="KW-0479">Metal-binding</keyword>
<dbReference type="InterPro" id="IPR050092">
    <property type="entry name" value="RNase_H"/>
</dbReference>
<feature type="binding site" evidence="10">
    <location>
        <position position="132"/>
    </location>
    <ligand>
        <name>Mg(2+)</name>
        <dbReference type="ChEBI" id="CHEBI:18420"/>
        <label>1</label>
    </ligand>
</feature>
<feature type="binding site" evidence="10">
    <location>
        <position position="71"/>
    </location>
    <ligand>
        <name>Mg(2+)</name>
        <dbReference type="ChEBI" id="CHEBI:18420"/>
        <label>1</label>
    </ligand>
</feature>
<keyword evidence="9 10" id="KW-0460">Magnesium</keyword>
<dbReference type="AlphaFoldDB" id="A0A974PL68"/>
<dbReference type="InterPro" id="IPR022892">
    <property type="entry name" value="RNaseHI"/>
</dbReference>